<dbReference type="Pfam" id="PF00875">
    <property type="entry name" value="DNA_photolyase"/>
    <property type="match status" value="1"/>
</dbReference>
<keyword evidence="9" id="KW-0234">DNA repair</keyword>
<keyword evidence="8" id="KW-0238">DNA-binding</keyword>
<evidence type="ECO:0000256" key="10">
    <source>
        <dbReference type="ARBA" id="ARBA00023239"/>
    </source>
</evidence>
<evidence type="ECO:0000256" key="9">
    <source>
        <dbReference type="ARBA" id="ARBA00023204"/>
    </source>
</evidence>
<evidence type="ECO:0000313" key="15">
    <source>
        <dbReference type="EMBL" id="WIA12521.1"/>
    </source>
</evidence>
<reference evidence="15 16" key="1">
    <citation type="submission" date="2023-05" db="EMBL/GenBank/DDBJ databases">
        <title>A 100% complete, gapless, phased diploid assembly of the Scenedesmus obliquus UTEX 3031 genome.</title>
        <authorList>
            <person name="Biondi T.C."/>
            <person name="Hanschen E.R."/>
            <person name="Kwon T."/>
            <person name="Eng W."/>
            <person name="Kruse C.P.S."/>
            <person name="Koehler S.I."/>
            <person name="Kunde Y."/>
            <person name="Gleasner C.D."/>
            <person name="You Mak K.T."/>
            <person name="Polle J."/>
            <person name="Hovde B.T."/>
            <person name="Starkenburg S.R."/>
        </authorList>
    </citation>
    <scope>NUCLEOTIDE SEQUENCE [LARGE SCALE GENOMIC DNA]</scope>
    <source>
        <strain evidence="15 16">DOE0152z</strain>
    </source>
</reference>
<evidence type="ECO:0000256" key="3">
    <source>
        <dbReference type="ARBA" id="ARBA00013149"/>
    </source>
</evidence>
<organism evidence="15 16">
    <name type="scientific">Tetradesmus obliquus</name>
    <name type="common">Green alga</name>
    <name type="synonym">Acutodesmus obliquus</name>
    <dbReference type="NCBI Taxonomy" id="3088"/>
    <lineage>
        <taxon>Eukaryota</taxon>
        <taxon>Viridiplantae</taxon>
        <taxon>Chlorophyta</taxon>
        <taxon>core chlorophytes</taxon>
        <taxon>Chlorophyceae</taxon>
        <taxon>CS clade</taxon>
        <taxon>Sphaeropleales</taxon>
        <taxon>Scenedesmaceae</taxon>
        <taxon>Tetradesmus</taxon>
    </lineage>
</organism>
<feature type="domain" description="Photolyase/cryptochrome alpha/beta" evidence="14">
    <location>
        <begin position="55"/>
        <end position="185"/>
    </location>
</feature>
<keyword evidence="16" id="KW-1185">Reference proteome</keyword>
<dbReference type="SUPFAM" id="SSF48173">
    <property type="entry name" value="Cryptochrome/photolyase FAD-binding domain"/>
    <property type="match status" value="1"/>
</dbReference>
<evidence type="ECO:0000256" key="5">
    <source>
        <dbReference type="ARBA" id="ARBA00022630"/>
    </source>
</evidence>
<dbReference type="InterPro" id="IPR014729">
    <property type="entry name" value="Rossmann-like_a/b/a_fold"/>
</dbReference>
<dbReference type="PANTHER" id="PTHR10211">
    <property type="entry name" value="DEOXYRIBODIPYRIMIDINE PHOTOLYASE"/>
    <property type="match status" value="1"/>
</dbReference>
<feature type="region of interest" description="Disordered" evidence="13">
    <location>
        <begin position="1"/>
        <end position="40"/>
    </location>
</feature>
<evidence type="ECO:0000256" key="4">
    <source>
        <dbReference type="ARBA" id="ARBA00014046"/>
    </source>
</evidence>
<dbReference type="Proteomes" id="UP001244341">
    <property type="component" value="Chromosome 3b"/>
</dbReference>
<dbReference type="PANTHER" id="PTHR10211:SF0">
    <property type="entry name" value="DEOXYRIBODIPYRIMIDINE PHOTO-LYASE"/>
    <property type="match status" value="1"/>
</dbReference>
<keyword evidence="7" id="KW-0274">FAD</keyword>
<dbReference type="EMBL" id="CP126210">
    <property type="protein sequence ID" value="WIA12521.1"/>
    <property type="molecule type" value="Genomic_DNA"/>
</dbReference>
<comment type="cofactor">
    <cofactor evidence="1">
        <name>FAD</name>
        <dbReference type="ChEBI" id="CHEBI:57692"/>
    </cofactor>
</comment>
<evidence type="ECO:0000259" key="14">
    <source>
        <dbReference type="PROSITE" id="PS51645"/>
    </source>
</evidence>
<name>A0ABY8TTT0_TETOB</name>
<dbReference type="InterPro" id="IPR036134">
    <property type="entry name" value="Crypto/Photolyase_FAD-like_sf"/>
</dbReference>
<dbReference type="EC" id="4.1.99.3" evidence="3"/>
<evidence type="ECO:0000256" key="2">
    <source>
        <dbReference type="ARBA" id="ARBA00006409"/>
    </source>
</evidence>
<dbReference type="SUPFAM" id="SSF52425">
    <property type="entry name" value="Cryptochrome/photolyase, N-terminal domain"/>
    <property type="match status" value="1"/>
</dbReference>
<keyword evidence="5" id="KW-0285">Flavoprotein</keyword>
<dbReference type="InterPro" id="IPR008148">
    <property type="entry name" value="DNA_photolyase_2"/>
</dbReference>
<evidence type="ECO:0000256" key="1">
    <source>
        <dbReference type="ARBA" id="ARBA00001974"/>
    </source>
</evidence>
<dbReference type="InterPro" id="IPR052219">
    <property type="entry name" value="Photolyase_Class-2"/>
</dbReference>
<evidence type="ECO:0000256" key="8">
    <source>
        <dbReference type="ARBA" id="ARBA00023125"/>
    </source>
</evidence>
<evidence type="ECO:0000256" key="11">
    <source>
        <dbReference type="ARBA" id="ARBA00031671"/>
    </source>
</evidence>
<proteinExistence type="inferred from homology"/>
<dbReference type="InterPro" id="IPR032673">
    <property type="entry name" value="DNA_photolyase_2_CS"/>
</dbReference>
<comment type="similarity">
    <text evidence="2">Belongs to the DNA photolyase class-2 family.</text>
</comment>
<keyword evidence="10" id="KW-0456">Lyase</keyword>
<dbReference type="Gene3D" id="3.40.50.620">
    <property type="entry name" value="HUPs"/>
    <property type="match status" value="1"/>
</dbReference>
<dbReference type="InterPro" id="IPR036155">
    <property type="entry name" value="Crypto/Photolyase_N_sf"/>
</dbReference>
<dbReference type="PROSITE" id="PS51645">
    <property type="entry name" value="PHR_CRY_ALPHA_BETA"/>
    <property type="match status" value="1"/>
</dbReference>
<comment type="catalytic activity">
    <reaction evidence="12">
        <text>cyclobutadipyrimidine (in DNA) = 2 pyrimidine residues (in DNA).</text>
        <dbReference type="EC" id="4.1.99.3"/>
    </reaction>
</comment>
<dbReference type="PROSITE" id="PS01084">
    <property type="entry name" value="DNA_PHOTOLYASES_2_2"/>
    <property type="match status" value="1"/>
</dbReference>
<keyword evidence="6" id="KW-0227">DNA damage</keyword>
<evidence type="ECO:0000256" key="6">
    <source>
        <dbReference type="ARBA" id="ARBA00022763"/>
    </source>
</evidence>
<accession>A0ABY8TTT0</accession>
<evidence type="ECO:0000256" key="12">
    <source>
        <dbReference type="ARBA" id="ARBA00033999"/>
    </source>
</evidence>
<sequence length="549" mass="59534">MSSPAPKRKADGAAAGASRTSKKPAAPAPPAAAPAGQLVNPKRVRMLKEGQQGPGPVIYWMSRDQRMRDNWALLYALERAAETAAPVAVAFNLVPAFLGAGARQFVFMLKGLQELAPRLTAAGIPFFLLQGEPGETLPQLVADTGAGLLVTDYSPLRLGRTWKQQVSAAVAVPVAEVDAHNVVPVWVASNKREYAARTIRPKIQAKLPEFLREYPPQPRPAPWGEALPQPPPIDWEALLAEVRSRGAAVPEVSWAVPGEDAGAAALMGGPASFLSPARLALYATQRNDPGVPQALSNLSPWLHFGQLAPQRAALEAAKLRGKHRESVEGFLEELVIRRELSDNYCHHCPDTYDSLDACYDWARQTLHDHAGDKREFVYTRAQLEAASTHDELWNAAQLEMVHRGKMHGFMRMYWAKKILEWTASPEEALAACIYLNDKYFLDGRDPNGYVGCMWSIGGLHDQGWGERPVFGKIRYMNYAGCKRKFDIAKYVSWVNKEVAAIKREQAAGSSSQAAAAAAAGGAAAVSPPVAAVFTKAAAAAAAKKAARKK</sequence>
<dbReference type="Gene3D" id="1.10.579.10">
    <property type="entry name" value="DNA Cyclobutane Dipyrimidine Photolyase, subunit A, domain 3"/>
    <property type="match status" value="1"/>
</dbReference>
<dbReference type="Gene3D" id="1.25.40.80">
    <property type="match status" value="1"/>
</dbReference>
<evidence type="ECO:0000313" key="16">
    <source>
        <dbReference type="Proteomes" id="UP001244341"/>
    </source>
</evidence>
<protein>
    <recommendedName>
        <fullName evidence="4">Deoxyribodipyrimidine photo-lyase</fullName>
        <ecNumber evidence="3">4.1.99.3</ecNumber>
    </recommendedName>
    <alternativeName>
        <fullName evidence="11">DNA photolyase</fullName>
    </alternativeName>
</protein>
<gene>
    <name evidence="15" type="ORF">OEZ85_012554</name>
</gene>
<evidence type="ECO:0000256" key="13">
    <source>
        <dbReference type="SAM" id="MobiDB-lite"/>
    </source>
</evidence>
<evidence type="ECO:0000256" key="7">
    <source>
        <dbReference type="ARBA" id="ARBA00022827"/>
    </source>
</evidence>
<dbReference type="NCBIfam" id="TIGR00591">
    <property type="entry name" value="phr2"/>
    <property type="match status" value="1"/>
</dbReference>
<dbReference type="InterPro" id="IPR006050">
    <property type="entry name" value="DNA_photolyase_N"/>
</dbReference>